<keyword evidence="5 7" id="KW-1133">Transmembrane helix</keyword>
<evidence type="ECO:0000313" key="13">
    <source>
        <dbReference type="Proteomes" id="UP000198549"/>
    </source>
</evidence>
<feature type="transmembrane region" description="Helical" evidence="7">
    <location>
        <begin position="296"/>
        <end position="314"/>
    </location>
</feature>
<feature type="transmembrane region" description="Helical" evidence="7">
    <location>
        <begin position="326"/>
        <end position="344"/>
    </location>
</feature>
<dbReference type="EMBL" id="MSTQ01000004">
    <property type="protein sequence ID" value="OLU04338.1"/>
    <property type="molecule type" value="Genomic_DNA"/>
</dbReference>
<feature type="transmembrane region" description="Helical" evidence="7">
    <location>
        <begin position="262"/>
        <end position="284"/>
    </location>
</feature>
<reference evidence="9 14" key="4">
    <citation type="submission" date="2019-09" db="EMBL/GenBank/DDBJ databases">
        <title>Draft genome sequences of 48 bacterial type strains from the CCUG.</title>
        <authorList>
            <person name="Tunovic T."/>
            <person name="Pineiro-Iglesias B."/>
            <person name="Unosson C."/>
            <person name="Inganas E."/>
            <person name="Ohlen M."/>
            <person name="Cardew S."/>
            <person name="Jensie-Markopoulos S."/>
            <person name="Salva-Serra F."/>
            <person name="Jaen-Luchoro D."/>
            <person name="Karlsson R."/>
            <person name="Svensson-Stadler L."/>
            <person name="Chun J."/>
            <person name="Moore E."/>
        </authorList>
    </citation>
    <scope>NUCLEOTIDE SEQUENCE [LARGE SCALE GENOMIC DNA]</scope>
    <source>
        <strain evidence="9 14">CCUG 53116</strain>
    </source>
</reference>
<feature type="transmembrane region" description="Helical" evidence="7">
    <location>
        <begin position="423"/>
        <end position="442"/>
    </location>
</feature>
<feature type="transmembrane region" description="Helical" evidence="7">
    <location>
        <begin position="194"/>
        <end position="213"/>
    </location>
</feature>
<dbReference type="Pfam" id="PF07690">
    <property type="entry name" value="MFS_1"/>
    <property type="match status" value="1"/>
</dbReference>
<evidence type="ECO:0000256" key="7">
    <source>
        <dbReference type="SAM" id="Phobius"/>
    </source>
</evidence>
<comment type="subcellular location">
    <subcellularLocation>
        <location evidence="1">Cell membrane</location>
        <topology evidence="1">Multi-pass membrane protein</topology>
    </subcellularLocation>
</comment>
<feature type="transmembrane region" description="Helical" evidence="7">
    <location>
        <begin position="45"/>
        <end position="66"/>
    </location>
</feature>
<name>A0A1H0IP65_PSERE</name>
<feature type="transmembrane region" description="Helical" evidence="7">
    <location>
        <begin position="73"/>
        <end position="93"/>
    </location>
</feature>
<evidence type="ECO:0000256" key="4">
    <source>
        <dbReference type="ARBA" id="ARBA00022692"/>
    </source>
</evidence>
<dbReference type="EMBL" id="VZPS01000004">
    <property type="protein sequence ID" value="KAB0486664.1"/>
    <property type="molecule type" value="Genomic_DNA"/>
</dbReference>
<dbReference type="PANTHER" id="PTHR42718:SF46">
    <property type="entry name" value="BLR6921 PROTEIN"/>
    <property type="match status" value="1"/>
</dbReference>
<accession>A0A1H0IP65</accession>
<sequence length="449" mass="47902">MPLSRARILTFYLLGLFLDLINTYIASVASPIIGKALAASVAEVAWISTAYVLGLTLAIPASTWLAQRLGLKSLLIGSLVLFGVATGLTAVATDIGTLLGLRFMQGAGGGLFIPAGQALVYAQYRREERSQLATLILAVGLIAPALSPMIGGFIVSTLSWHWVFLCTLPPTVIAIGLGLWWLPKDSERASNVAFDFKGFAMGVPALALMLLGLTDFSEGKFAVGFSQVVAAIGFAALYLWHYRRSDHPLLDLSLLEDRLLRFGVLVYHAITGLFIGINILAMLYLQEVLGISPTKAGSLMLPWTVGAGIGIFLNGKLYKRVGPSPLLAVGAILQAIGFFLLSRSTEQSDMLLLGTIYGLMGLGGSICTSTAQSGAFMNIPIQRLNQASALWGVNRQVAFCSGVTVTSVTFSLLTNLVEPAAAYRISFLIAALSVVIPIYMSLRIRRLSV</sequence>
<dbReference type="OrthoDB" id="9812221at2"/>
<feature type="transmembrane region" description="Helical" evidence="7">
    <location>
        <begin position="160"/>
        <end position="182"/>
    </location>
</feature>
<evidence type="ECO:0000313" key="12">
    <source>
        <dbReference type="Proteomes" id="UP000186756"/>
    </source>
</evidence>
<keyword evidence="2" id="KW-0813">Transport</keyword>
<dbReference type="Proteomes" id="UP000198549">
    <property type="component" value="Chromosome I"/>
</dbReference>
<organism evidence="11 13">
    <name type="scientific">Pseudomonas reinekei</name>
    <dbReference type="NCBI Taxonomy" id="395598"/>
    <lineage>
        <taxon>Bacteria</taxon>
        <taxon>Pseudomonadati</taxon>
        <taxon>Pseudomonadota</taxon>
        <taxon>Gammaproteobacteria</taxon>
        <taxon>Pseudomonadales</taxon>
        <taxon>Pseudomonadaceae</taxon>
        <taxon>Pseudomonas</taxon>
    </lineage>
</organism>
<dbReference type="GO" id="GO:0005886">
    <property type="term" value="C:plasma membrane"/>
    <property type="evidence" value="ECO:0007669"/>
    <property type="project" value="UniProtKB-SubCell"/>
</dbReference>
<dbReference type="AlphaFoldDB" id="A0A1H0IP65"/>
<evidence type="ECO:0000256" key="5">
    <source>
        <dbReference type="ARBA" id="ARBA00022989"/>
    </source>
</evidence>
<evidence type="ECO:0000256" key="3">
    <source>
        <dbReference type="ARBA" id="ARBA00022475"/>
    </source>
</evidence>
<feature type="domain" description="Major facilitator superfamily (MFS) profile" evidence="8">
    <location>
        <begin position="8"/>
        <end position="449"/>
    </location>
</feature>
<reference evidence="11 13" key="1">
    <citation type="submission" date="2016-10" db="EMBL/GenBank/DDBJ databases">
        <authorList>
            <person name="de Groot N.N."/>
        </authorList>
    </citation>
    <scope>NUCLEOTIDE SEQUENCE [LARGE SCALE GENOMIC DNA]</scope>
    <source>
        <strain evidence="11 13">BS3776</strain>
    </source>
</reference>
<evidence type="ECO:0000313" key="14">
    <source>
        <dbReference type="Proteomes" id="UP000460142"/>
    </source>
</evidence>
<keyword evidence="6 7" id="KW-0472">Membrane</keyword>
<keyword evidence="4 7" id="KW-0812">Transmembrane</keyword>
<keyword evidence="3" id="KW-1003">Cell membrane</keyword>
<evidence type="ECO:0000313" key="9">
    <source>
        <dbReference type="EMBL" id="KAB0486664.1"/>
    </source>
</evidence>
<dbReference type="EMBL" id="LT629709">
    <property type="protein sequence ID" value="SDO33259.1"/>
    <property type="molecule type" value="Genomic_DNA"/>
</dbReference>
<dbReference type="Proteomes" id="UP000186756">
    <property type="component" value="Unassembled WGS sequence"/>
</dbReference>
<evidence type="ECO:0000256" key="6">
    <source>
        <dbReference type="ARBA" id="ARBA00023136"/>
    </source>
</evidence>
<gene>
    <name evidence="10" type="ORF">BVK86_08855</name>
    <name evidence="9" type="ORF">F7R15_07220</name>
    <name evidence="11" type="ORF">SAMN04490202_0611</name>
</gene>
<dbReference type="InterPro" id="IPR036259">
    <property type="entry name" value="MFS_trans_sf"/>
</dbReference>
<feature type="transmembrane region" description="Helical" evidence="7">
    <location>
        <begin position="99"/>
        <end position="120"/>
    </location>
</feature>
<dbReference type="InterPro" id="IPR011701">
    <property type="entry name" value="MFS"/>
</dbReference>
<proteinExistence type="predicted"/>
<feature type="transmembrane region" description="Helical" evidence="7">
    <location>
        <begin position="356"/>
        <end position="376"/>
    </location>
</feature>
<dbReference type="RefSeq" id="WP_075946054.1">
    <property type="nucleotide sequence ID" value="NZ_LT629709.1"/>
</dbReference>
<dbReference type="Proteomes" id="UP000460142">
    <property type="component" value="Unassembled WGS sequence"/>
</dbReference>
<dbReference type="InterPro" id="IPR020846">
    <property type="entry name" value="MFS_dom"/>
</dbReference>
<dbReference type="PANTHER" id="PTHR42718">
    <property type="entry name" value="MAJOR FACILITATOR SUPERFAMILY MULTIDRUG TRANSPORTER MFSC"/>
    <property type="match status" value="1"/>
</dbReference>
<evidence type="ECO:0000313" key="10">
    <source>
        <dbReference type="EMBL" id="OLU04338.1"/>
    </source>
</evidence>
<dbReference type="Gene3D" id="1.20.1250.20">
    <property type="entry name" value="MFS general substrate transporter like domains"/>
    <property type="match status" value="1"/>
</dbReference>
<feature type="transmembrane region" description="Helical" evidence="7">
    <location>
        <begin position="12"/>
        <end position="33"/>
    </location>
</feature>
<evidence type="ECO:0000313" key="11">
    <source>
        <dbReference type="EMBL" id="SDO33259.1"/>
    </source>
</evidence>
<dbReference type="SUPFAM" id="SSF103473">
    <property type="entry name" value="MFS general substrate transporter"/>
    <property type="match status" value="1"/>
</dbReference>
<dbReference type="PROSITE" id="PS50850">
    <property type="entry name" value="MFS"/>
    <property type="match status" value="1"/>
</dbReference>
<evidence type="ECO:0000259" key="8">
    <source>
        <dbReference type="PROSITE" id="PS50850"/>
    </source>
</evidence>
<dbReference type="Gene3D" id="1.20.1720.10">
    <property type="entry name" value="Multidrug resistance protein D"/>
    <property type="match status" value="1"/>
</dbReference>
<dbReference type="GO" id="GO:0022857">
    <property type="term" value="F:transmembrane transporter activity"/>
    <property type="evidence" value="ECO:0007669"/>
    <property type="project" value="InterPro"/>
</dbReference>
<feature type="transmembrane region" description="Helical" evidence="7">
    <location>
        <begin position="397"/>
        <end position="417"/>
    </location>
</feature>
<evidence type="ECO:0000256" key="1">
    <source>
        <dbReference type="ARBA" id="ARBA00004651"/>
    </source>
</evidence>
<keyword evidence="12" id="KW-1185">Reference proteome</keyword>
<evidence type="ECO:0000256" key="2">
    <source>
        <dbReference type="ARBA" id="ARBA00022448"/>
    </source>
</evidence>
<feature type="transmembrane region" description="Helical" evidence="7">
    <location>
        <begin position="132"/>
        <end position="154"/>
    </location>
</feature>
<reference evidence="10" key="3">
    <citation type="submission" date="2017-01" db="EMBL/GenBank/DDBJ databases">
        <authorList>
            <person name="Mah S.A."/>
            <person name="Swanson W.J."/>
            <person name="Moy G.W."/>
            <person name="Vacquier V.D."/>
        </authorList>
    </citation>
    <scope>NUCLEOTIDE SEQUENCE [LARGE SCALE GENOMIC DNA]</scope>
    <source>
        <strain evidence="10">MT1</strain>
    </source>
</reference>
<reference evidence="12" key="2">
    <citation type="submission" date="2017-01" db="EMBL/GenBank/DDBJ databases">
        <authorList>
            <person name="Poblete-Castro I."/>
        </authorList>
    </citation>
    <scope>NUCLEOTIDE SEQUENCE [LARGE SCALE GENOMIC DNA]</scope>
    <source>
        <strain evidence="12">DSM 18361 / CCUG 53116 / MT1</strain>
    </source>
</reference>
<protein>
    <submittedName>
        <fullName evidence="11">Drug resistance transporter, EmrB/QacA subfamily</fullName>
    </submittedName>
    <submittedName>
        <fullName evidence="9">Multidrug efflux MFS transporter</fullName>
    </submittedName>
</protein>
<feature type="transmembrane region" description="Helical" evidence="7">
    <location>
        <begin position="219"/>
        <end position="241"/>
    </location>
</feature>